<dbReference type="AlphaFoldDB" id="A0ABD2XKK0"/>
<gene>
    <name evidence="1" type="ORF">TKK_002394</name>
</gene>
<proteinExistence type="predicted"/>
<accession>A0ABD2XKK0</accession>
<evidence type="ECO:0000313" key="1">
    <source>
        <dbReference type="EMBL" id="KAL3405379.1"/>
    </source>
</evidence>
<reference evidence="1 2" key="1">
    <citation type="journal article" date="2024" name="bioRxiv">
        <title>A reference genome for Trichogramma kaykai: A tiny desert-dwelling parasitoid wasp with competing sex-ratio distorters.</title>
        <authorList>
            <person name="Culotta J."/>
            <person name="Lindsey A.R."/>
        </authorList>
    </citation>
    <scope>NUCLEOTIDE SEQUENCE [LARGE SCALE GENOMIC DNA]</scope>
    <source>
        <strain evidence="1 2">KSX58</strain>
    </source>
</reference>
<protein>
    <submittedName>
        <fullName evidence="1">Uncharacterized protein</fullName>
    </submittedName>
</protein>
<dbReference type="EMBL" id="JBJJXI010000021">
    <property type="protein sequence ID" value="KAL3405379.1"/>
    <property type="molecule type" value="Genomic_DNA"/>
</dbReference>
<name>A0ABD2XKK0_9HYME</name>
<dbReference type="Proteomes" id="UP001627154">
    <property type="component" value="Unassembled WGS sequence"/>
</dbReference>
<evidence type="ECO:0000313" key="2">
    <source>
        <dbReference type="Proteomes" id="UP001627154"/>
    </source>
</evidence>
<sequence length="67" mass="7852">MVFSRHLESEKGSKNGNHLILNVKSVNQSFKQNQSLNCFVTYISRMYILSINYYESIITTDDRSLKF</sequence>
<comment type="caution">
    <text evidence="1">The sequence shown here is derived from an EMBL/GenBank/DDBJ whole genome shotgun (WGS) entry which is preliminary data.</text>
</comment>
<organism evidence="1 2">
    <name type="scientific">Trichogramma kaykai</name>
    <dbReference type="NCBI Taxonomy" id="54128"/>
    <lineage>
        <taxon>Eukaryota</taxon>
        <taxon>Metazoa</taxon>
        <taxon>Ecdysozoa</taxon>
        <taxon>Arthropoda</taxon>
        <taxon>Hexapoda</taxon>
        <taxon>Insecta</taxon>
        <taxon>Pterygota</taxon>
        <taxon>Neoptera</taxon>
        <taxon>Endopterygota</taxon>
        <taxon>Hymenoptera</taxon>
        <taxon>Apocrita</taxon>
        <taxon>Proctotrupomorpha</taxon>
        <taxon>Chalcidoidea</taxon>
        <taxon>Trichogrammatidae</taxon>
        <taxon>Trichogramma</taxon>
    </lineage>
</organism>
<keyword evidence="2" id="KW-1185">Reference proteome</keyword>